<name>A0A7W6C3F6_9SPHN</name>
<evidence type="ECO:0000313" key="2">
    <source>
        <dbReference type="EMBL" id="MBB3939760.1"/>
    </source>
</evidence>
<dbReference type="InterPro" id="IPR012337">
    <property type="entry name" value="RNaseH-like_sf"/>
</dbReference>
<dbReference type="AlphaFoldDB" id="A0A7W6C3F6"/>
<keyword evidence="2" id="KW-0378">Hydrolase</keyword>
<dbReference type="Pfam" id="PF13456">
    <property type="entry name" value="RVT_3"/>
    <property type="match status" value="1"/>
</dbReference>
<dbReference type="RefSeq" id="WP_221225978.1">
    <property type="nucleotide sequence ID" value="NZ_JACIDY010000002.1"/>
</dbReference>
<dbReference type="Proteomes" id="UP000561459">
    <property type="component" value="Unassembled WGS sequence"/>
</dbReference>
<protein>
    <submittedName>
        <fullName evidence="2">Ribonuclease HI</fullName>
        <ecNumber evidence="2">3.1.26.4</ecNumber>
    </submittedName>
</protein>
<feature type="domain" description="RNase H type-1" evidence="1">
    <location>
        <begin position="42"/>
        <end position="128"/>
    </location>
</feature>
<dbReference type="GO" id="GO:0003676">
    <property type="term" value="F:nucleic acid binding"/>
    <property type="evidence" value="ECO:0007669"/>
    <property type="project" value="InterPro"/>
</dbReference>
<proteinExistence type="predicted"/>
<reference evidence="2 3" key="1">
    <citation type="submission" date="2020-08" db="EMBL/GenBank/DDBJ databases">
        <title>Genomic Encyclopedia of Type Strains, Phase IV (KMG-IV): sequencing the most valuable type-strain genomes for metagenomic binning, comparative biology and taxonomic classification.</title>
        <authorList>
            <person name="Goeker M."/>
        </authorList>
    </citation>
    <scope>NUCLEOTIDE SEQUENCE [LARGE SCALE GENOMIC DNA]</scope>
    <source>
        <strain evidence="2 3">DSM 27568</strain>
    </source>
</reference>
<dbReference type="GO" id="GO:0004523">
    <property type="term" value="F:RNA-DNA hybrid ribonuclease activity"/>
    <property type="evidence" value="ECO:0007669"/>
    <property type="project" value="UniProtKB-EC"/>
</dbReference>
<sequence length="132" mass="14333">MSISSPAKRAILYFDGGCRPNPGPLQTAVVCGEQAWIQADLGEGDNTDAEWLALLHAARLAAASGARDVLFLGDSALVIAQASGRQRARTPRLLRYVAQFHDTAREFDRVVLRHVRRSKNLAGIALARGTWP</sequence>
<comment type="caution">
    <text evidence="2">The sequence shown here is derived from an EMBL/GenBank/DDBJ whole genome shotgun (WGS) entry which is preliminary data.</text>
</comment>
<accession>A0A7W6C3F6</accession>
<gene>
    <name evidence="2" type="ORF">GGR39_001400</name>
</gene>
<keyword evidence="3" id="KW-1185">Reference proteome</keyword>
<evidence type="ECO:0000259" key="1">
    <source>
        <dbReference type="Pfam" id="PF13456"/>
    </source>
</evidence>
<organism evidence="2 3">
    <name type="scientific">Novosphingobium fluoreni</name>
    <dbReference type="NCBI Taxonomy" id="1391222"/>
    <lineage>
        <taxon>Bacteria</taxon>
        <taxon>Pseudomonadati</taxon>
        <taxon>Pseudomonadota</taxon>
        <taxon>Alphaproteobacteria</taxon>
        <taxon>Sphingomonadales</taxon>
        <taxon>Sphingomonadaceae</taxon>
        <taxon>Novosphingobium</taxon>
    </lineage>
</organism>
<dbReference type="EMBL" id="JACIDY010000002">
    <property type="protein sequence ID" value="MBB3939760.1"/>
    <property type="molecule type" value="Genomic_DNA"/>
</dbReference>
<dbReference type="InterPro" id="IPR002156">
    <property type="entry name" value="RNaseH_domain"/>
</dbReference>
<evidence type="ECO:0000313" key="3">
    <source>
        <dbReference type="Proteomes" id="UP000561459"/>
    </source>
</evidence>
<dbReference type="Gene3D" id="3.30.420.10">
    <property type="entry name" value="Ribonuclease H-like superfamily/Ribonuclease H"/>
    <property type="match status" value="1"/>
</dbReference>
<dbReference type="SUPFAM" id="SSF53098">
    <property type="entry name" value="Ribonuclease H-like"/>
    <property type="match status" value="1"/>
</dbReference>
<dbReference type="InterPro" id="IPR036397">
    <property type="entry name" value="RNaseH_sf"/>
</dbReference>
<dbReference type="EC" id="3.1.26.4" evidence="2"/>